<feature type="domain" description="Pyrrolo-quinoline quinone repeat" evidence="2">
    <location>
        <begin position="126"/>
        <end position="365"/>
    </location>
</feature>
<dbReference type="PANTHER" id="PTHR34512">
    <property type="entry name" value="CELL SURFACE PROTEIN"/>
    <property type="match status" value="1"/>
</dbReference>
<dbReference type="SUPFAM" id="SSF50998">
    <property type="entry name" value="Quinoprotein alcohol dehydrogenase-like"/>
    <property type="match status" value="1"/>
</dbReference>
<gene>
    <name evidence="3" type="ORF">G7077_10185</name>
</gene>
<reference evidence="3 4" key="1">
    <citation type="submission" date="2020-03" db="EMBL/GenBank/DDBJ databases">
        <title>Sphingomonas sp. nov., isolated from fish.</title>
        <authorList>
            <person name="Hyun D.-W."/>
            <person name="Bae J.-W."/>
        </authorList>
    </citation>
    <scope>NUCLEOTIDE SEQUENCE [LARGE SCALE GENOMIC DNA]</scope>
    <source>
        <strain evidence="3 4">HDW15B</strain>
    </source>
</reference>
<organism evidence="3 4">
    <name type="scientific">Sphingomonas piscis</name>
    <dbReference type="NCBI Taxonomy" id="2714943"/>
    <lineage>
        <taxon>Bacteria</taxon>
        <taxon>Pseudomonadati</taxon>
        <taxon>Pseudomonadota</taxon>
        <taxon>Alphaproteobacteria</taxon>
        <taxon>Sphingomonadales</taxon>
        <taxon>Sphingomonadaceae</taxon>
        <taxon>Sphingomonas</taxon>
    </lineage>
</organism>
<dbReference type="InterPro" id="IPR015943">
    <property type="entry name" value="WD40/YVTN_repeat-like_dom_sf"/>
</dbReference>
<accession>A0A6G7YR44</accession>
<dbReference type="InterPro" id="IPR011047">
    <property type="entry name" value="Quinoprotein_ADH-like_sf"/>
</dbReference>
<feature type="chain" id="PRO_5026248265" evidence="1">
    <location>
        <begin position="20"/>
        <end position="445"/>
    </location>
</feature>
<dbReference type="InterPro" id="IPR002372">
    <property type="entry name" value="PQQ_rpt_dom"/>
</dbReference>
<keyword evidence="4" id="KW-1185">Reference proteome</keyword>
<dbReference type="Proteomes" id="UP000503222">
    <property type="component" value="Chromosome"/>
</dbReference>
<dbReference type="Gene3D" id="2.130.10.10">
    <property type="entry name" value="YVTN repeat-like/Quinoprotein amine dehydrogenase"/>
    <property type="match status" value="1"/>
</dbReference>
<protein>
    <submittedName>
        <fullName evidence="3">PQQ-binding-like beta-propeller repeat protein</fullName>
    </submittedName>
</protein>
<proteinExistence type="predicted"/>
<evidence type="ECO:0000256" key="1">
    <source>
        <dbReference type="SAM" id="SignalP"/>
    </source>
</evidence>
<evidence type="ECO:0000259" key="2">
    <source>
        <dbReference type="Pfam" id="PF13360"/>
    </source>
</evidence>
<dbReference type="PANTHER" id="PTHR34512:SF30">
    <property type="entry name" value="OUTER MEMBRANE PROTEIN ASSEMBLY FACTOR BAMB"/>
    <property type="match status" value="1"/>
</dbReference>
<dbReference type="PROSITE" id="PS51257">
    <property type="entry name" value="PROKAR_LIPOPROTEIN"/>
    <property type="match status" value="1"/>
</dbReference>
<sequence length="445" mass="46426">MRMTSKAMRAAALLMLAMAAGGCSIFNKGPKKTPVLGDRVAVLSAESGAQVDPALAALPMNLPAPVANAQWAQPGGNAQKSMGHLALGGTLGQAFAVSAGQGSTLKARLASPPVVAGDHVFTIDTNATVRAFNAQTGAQLWQSRFGVDKGNEASLYGGGIAYDSGRIYATNGLGYVAALDERNGGLIWQVRPGGPLRGAPTVAYDSVYVMSQDNQIYALRTSNGERIWEGAASLEIAGVFGSASPAVAQGTVVAGFSSGELNAFRYENGRALWQDTLSRTSVTTTSVSSLSDIDAHPVIDNGQVFSVGQGGRMVALELLSGQRMWEINIAGISTPWVAGDWVFVVTDEGKLMAVARTTGRVRWITELPQFRKEKSKRGLITYAGPILAGNRLIVVSSQGAIISVDPTNGAVQGQTAVGTGISLAPVVANSTLYVLDNDGRLRAFR</sequence>
<dbReference type="AlphaFoldDB" id="A0A6G7YR44"/>
<keyword evidence="1" id="KW-0732">Signal</keyword>
<dbReference type="SMART" id="SM00564">
    <property type="entry name" value="PQQ"/>
    <property type="match status" value="7"/>
</dbReference>
<dbReference type="Pfam" id="PF13360">
    <property type="entry name" value="PQQ_2"/>
    <property type="match status" value="2"/>
</dbReference>
<feature type="signal peptide" evidence="1">
    <location>
        <begin position="1"/>
        <end position="19"/>
    </location>
</feature>
<dbReference type="InterPro" id="IPR018391">
    <property type="entry name" value="PQQ_b-propeller_rpt"/>
</dbReference>
<dbReference type="EMBL" id="CP049869">
    <property type="protein sequence ID" value="QIK79209.1"/>
    <property type="molecule type" value="Genomic_DNA"/>
</dbReference>
<name>A0A6G7YR44_9SPHN</name>
<dbReference type="KEGG" id="spii:G7077_10185"/>
<evidence type="ECO:0000313" key="3">
    <source>
        <dbReference type="EMBL" id="QIK79209.1"/>
    </source>
</evidence>
<feature type="domain" description="Pyrrolo-quinoline quinone repeat" evidence="2">
    <location>
        <begin position="383"/>
        <end position="444"/>
    </location>
</feature>
<evidence type="ECO:0000313" key="4">
    <source>
        <dbReference type="Proteomes" id="UP000503222"/>
    </source>
</evidence>